<organism evidence="1 2">
    <name type="scientific">Victivallis vadensis</name>
    <dbReference type="NCBI Taxonomy" id="172901"/>
    <lineage>
        <taxon>Bacteria</taxon>
        <taxon>Pseudomonadati</taxon>
        <taxon>Lentisphaerota</taxon>
        <taxon>Lentisphaeria</taxon>
        <taxon>Victivallales</taxon>
        <taxon>Victivallaceae</taxon>
        <taxon>Victivallis</taxon>
    </lineage>
</organism>
<accession>A0A848APY9</accession>
<dbReference type="Proteomes" id="UP000576225">
    <property type="component" value="Unassembled WGS sequence"/>
</dbReference>
<gene>
    <name evidence="1" type="ORF">HF882_01975</name>
</gene>
<evidence type="ECO:0008006" key="3">
    <source>
        <dbReference type="Google" id="ProtNLM"/>
    </source>
</evidence>
<reference evidence="1 2" key="1">
    <citation type="submission" date="2020-04" db="EMBL/GenBank/DDBJ databases">
        <authorList>
            <person name="Hitch T.C.A."/>
            <person name="Wylensek D."/>
            <person name="Clavel T."/>
        </authorList>
    </citation>
    <scope>NUCLEOTIDE SEQUENCE [LARGE SCALE GENOMIC DNA]</scope>
    <source>
        <strain evidence="1 2">COR2-253-APC-1A</strain>
    </source>
</reference>
<dbReference type="InterPro" id="IPR053161">
    <property type="entry name" value="Ulvan_degrading_GH"/>
</dbReference>
<evidence type="ECO:0000313" key="1">
    <source>
        <dbReference type="EMBL" id="NMD85345.1"/>
    </source>
</evidence>
<proteinExistence type="predicted"/>
<dbReference type="RefSeq" id="WP_168961387.1">
    <property type="nucleotide sequence ID" value="NZ_JABAEW010000002.1"/>
</dbReference>
<dbReference type="InterPro" id="IPR029062">
    <property type="entry name" value="Class_I_gatase-like"/>
</dbReference>
<evidence type="ECO:0000313" key="2">
    <source>
        <dbReference type="Proteomes" id="UP000576225"/>
    </source>
</evidence>
<dbReference type="PANTHER" id="PTHR36848">
    <property type="entry name" value="DNA-BINDING PROTEIN (PUTATIVE SECRETED PROTEIN)-RELATED"/>
    <property type="match status" value="1"/>
</dbReference>
<dbReference type="PANTHER" id="PTHR36848:SF2">
    <property type="entry name" value="SECRETED PROTEIN"/>
    <property type="match status" value="1"/>
</dbReference>
<protein>
    <recommendedName>
        <fullName evidence="3">Alpha-L-rhamnosidase-like protein</fullName>
    </recommendedName>
</protein>
<dbReference type="Gene3D" id="3.40.50.880">
    <property type="match status" value="1"/>
</dbReference>
<dbReference type="AlphaFoldDB" id="A0A848APY9"/>
<sequence length="1056" mass="118125">MMKSLYSDDQKIPFSQLFANPGALYRDTPFWGWNSRLDGEELHRQIGIFHQMGMGGFHMHARTGLGTPYLGTEFMKLVRQCVGDAKAGSMLAWLYDEDRFPSGAAGGLVTRDPAFRARHLLLTSTRRTEAPDPANDDSGRLLAVYAIRFDQEHRLADYRLLADGDSAAPGFELFYAYLIVESRNPWFNDQAYVDTLNPRAIRRFVELTYEAYFKAVGDEFGKSIPAIFTDEPHFTHKTVLRFAAERRDVLLPYTDDLPETYRREYGAEFFDTLPELVWERADGAWSIARYRYHDHIAERFAVAFADTVGSWCERHGIRFSGHLLEEPRLESQTAVLGDVMRSYRSFQLPGIDMLCDWVELSTVKQAASASRQYGCGGVLSELDGVTDWDFSFAGHKGHGDWQAALGVTVRVPHLAWLSMAGEAKRDYPASISDQSPWWRKYPVIADHFARVNTAMSRGRALCRVGVIHPVESYWLVYGPQDQTAGARRQAEQDFSSLCSWVLHGLIDFDFIAESLLPTQSLMESGAAFKVGQMSYETVVIPPAITLRGTTLDRLEAFADAGGDLIFAGRIPVCCDAALSDRAARLAARCRRIDFSEAALLEALRERRDVEVVRSDDGFPASSLLYQLRDAGNERFLFLVNTERLGETFTGRVRIRGGWQLEFLDTVTGEQKPLAAAHEHGWTVLEYDFYAHGHLLLRLTPAGASIGGELPRPPYADAEVEARILGRLNGFALPVTLDEPNVLVLDQAQWRTDGGSWEPTEEILRLDNLARAGFGLWPKSGHIVQPWVNPPDGKTYGRLELRYRIECAVPVTGAMLALEQPENTELELDGRPLTFADAGFWTDRSVRKTALPELAAGIHTLILRRDYRLDTDIERIYLLGDFGVELGGDRMRLTAPVRTLHWGDVTPQGLPFYSGNLTYHCKFTLAEAGATALRFPSRGTRLAEGLRNNDVARECDFAGFRATVIGVSVDGGEEQLVAFAPFQCELGTLAAGEHTLAITVYGSRVNSFGALHLSWQVPWMGPEAWRTEGDRFTRDYRVRRFGVMIAPLLVKGVGAGK</sequence>
<dbReference type="EMBL" id="JABAEW010000002">
    <property type="protein sequence ID" value="NMD85345.1"/>
    <property type="molecule type" value="Genomic_DNA"/>
</dbReference>
<comment type="caution">
    <text evidence="1">The sequence shown here is derived from an EMBL/GenBank/DDBJ whole genome shotgun (WGS) entry which is preliminary data.</text>
</comment>
<name>A0A848APY9_9BACT</name>